<evidence type="ECO:0000313" key="11">
    <source>
        <dbReference type="EMBL" id="OGM33460.1"/>
    </source>
</evidence>
<comment type="subunit">
    <text evidence="7">Homohexamer. The homohexamer assembles into an open ring structure.</text>
</comment>
<dbReference type="GO" id="GO:0006353">
    <property type="term" value="P:DNA-templated transcription termination"/>
    <property type="evidence" value="ECO:0007669"/>
    <property type="project" value="UniProtKB-UniRule"/>
</dbReference>
<evidence type="ECO:0000256" key="6">
    <source>
        <dbReference type="ARBA" id="ARBA00023163"/>
    </source>
</evidence>
<dbReference type="GO" id="GO:0004386">
    <property type="term" value="F:helicase activity"/>
    <property type="evidence" value="ECO:0007669"/>
    <property type="project" value="UniProtKB-UniRule"/>
</dbReference>
<dbReference type="PROSITE" id="PS51856">
    <property type="entry name" value="RHO_RNA_BD"/>
    <property type="match status" value="1"/>
</dbReference>
<dbReference type="InterPro" id="IPR011129">
    <property type="entry name" value="CSD"/>
</dbReference>
<evidence type="ECO:0000259" key="10">
    <source>
        <dbReference type="PROSITE" id="PS51856"/>
    </source>
</evidence>
<organism evidence="11 12">
    <name type="scientific">Candidatus Woesebacteria bacterium RIFCSPHIGHO2_02_FULL_39_13</name>
    <dbReference type="NCBI Taxonomy" id="1802505"/>
    <lineage>
        <taxon>Bacteria</taxon>
        <taxon>Candidatus Woeseibacteriota</taxon>
    </lineage>
</organism>
<dbReference type="SUPFAM" id="SSF50249">
    <property type="entry name" value="Nucleic acid-binding proteins"/>
    <property type="match status" value="1"/>
</dbReference>
<name>A0A1F7Z1W4_9BACT</name>
<dbReference type="Gene3D" id="2.40.50.140">
    <property type="entry name" value="Nucleic acid-binding proteins"/>
    <property type="match status" value="1"/>
</dbReference>
<comment type="caution">
    <text evidence="11">The sequence shown here is derived from an EMBL/GenBank/DDBJ whole genome shotgun (WGS) entry which is preliminary data.</text>
</comment>
<dbReference type="PANTHER" id="PTHR46425:SF1">
    <property type="entry name" value="TRANSCRIPTION TERMINATION FACTOR RHO"/>
    <property type="match status" value="1"/>
</dbReference>
<evidence type="ECO:0000256" key="8">
    <source>
        <dbReference type="PROSITE-ProRule" id="PRU01203"/>
    </source>
</evidence>
<evidence type="ECO:0000256" key="4">
    <source>
        <dbReference type="ARBA" id="ARBA00022884"/>
    </source>
</evidence>
<sequence>MVLKKSTKKVSRKKSVKKTVVKVKAPELKIPEPESPQVESKISVEPVQALTASFVTPSVTPQPESVNNSRLVVDERVLPDSNLPTEYVEGILDIANEGSGLLRPAFAQSDKDVYISASQIRRFNLRVGDKIGGQARRPKENERYWGLLKVELVNGDPVEELKDRPDYDNLVVIYPDAQIKLATGKEPLTTRVIDLIAPIGFGQRGLVVSPPKAGKTWLIKDIIAGIAKNYSEAPSHKSPTHHSYGDGASTETQGPKGAVPLEASKKRSGVHLMAVLIGERPEEVTDISRHMKGVTEGHGEVAASNFDEAPYDQTRVGELALERAKRLVEKGKNVVLLLDSITRMARAYNLALPTSGRTLTGGFDPVALFPAKKFFGAARKIENAGSLTIIGTCLVDTGSRMDDLIYEEFKGTGNMELHLVRKLAERRVFPAIDVSRSGTRQEELLYAKDTIQKIVTLRRGLETFSDDERTETLLERLKKTETNEEFLDNLKTV</sequence>
<dbReference type="InterPro" id="IPR000194">
    <property type="entry name" value="ATPase_F1/V1/A1_a/bsu_nucl-bd"/>
</dbReference>
<dbReference type="InterPro" id="IPR027417">
    <property type="entry name" value="P-loop_NTPase"/>
</dbReference>
<evidence type="ECO:0000256" key="5">
    <source>
        <dbReference type="ARBA" id="ARBA00023015"/>
    </source>
</evidence>
<keyword evidence="2 7" id="KW-0378">Hydrolase</keyword>
<evidence type="ECO:0000256" key="1">
    <source>
        <dbReference type="ARBA" id="ARBA00022472"/>
    </source>
</evidence>
<dbReference type="Proteomes" id="UP000177169">
    <property type="component" value="Unassembled WGS sequence"/>
</dbReference>
<keyword evidence="3 7" id="KW-0347">Helicase</keyword>
<keyword evidence="4 7" id="KW-0694">RNA-binding</keyword>
<dbReference type="SUPFAM" id="SSF52540">
    <property type="entry name" value="P-loop containing nucleoside triphosphate hydrolases"/>
    <property type="match status" value="1"/>
</dbReference>
<dbReference type="InterPro" id="IPR011113">
    <property type="entry name" value="Rho_RNA-bd"/>
</dbReference>
<evidence type="ECO:0000256" key="9">
    <source>
        <dbReference type="SAM" id="MobiDB-lite"/>
    </source>
</evidence>
<keyword evidence="6 7" id="KW-0804">Transcription</keyword>
<comment type="function">
    <text evidence="7">Facilitates transcription termination by a mechanism that involves Rho binding to the nascent RNA, activation of Rho's RNA-dependent ATPase activity, and release of the mRNA from the DNA template.</text>
</comment>
<dbReference type="PANTHER" id="PTHR46425">
    <property type="entry name" value="TRANSCRIPTION TERMINATION FACTOR RHO"/>
    <property type="match status" value="1"/>
</dbReference>
<dbReference type="NCBIfam" id="NF006886">
    <property type="entry name" value="PRK09376.1"/>
    <property type="match status" value="1"/>
</dbReference>
<comment type="similarity">
    <text evidence="7 8">Belongs to the Rho family.</text>
</comment>
<dbReference type="EC" id="3.6.4.-" evidence="7"/>
<dbReference type="GO" id="GO:0008186">
    <property type="term" value="F:ATP-dependent activity, acting on RNA"/>
    <property type="evidence" value="ECO:0007669"/>
    <property type="project" value="InterPro"/>
</dbReference>
<feature type="binding site" evidence="7">
    <location>
        <begin position="212"/>
        <end position="217"/>
    </location>
    <ligand>
        <name>ATP</name>
        <dbReference type="ChEBI" id="CHEBI:30616"/>
    </ligand>
</feature>
<evidence type="ECO:0000256" key="7">
    <source>
        <dbReference type="HAMAP-Rule" id="MF_01884"/>
    </source>
</evidence>
<keyword evidence="7" id="KW-0067">ATP-binding</keyword>
<dbReference type="STRING" id="1802505.A3D01_01910"/>
<dbReference type="InterPro" id="IPR003593">
    <property type="entry name" value="AAA+_ATPase"/>
</dbReference>
<dbReference type="SMART" id="SM00382">
    <property type="entry name" value="AAA"/>
    <property type="match status" value="1"/>
</dbReference>
<dbReference type="AlphaFoldDB" id="A0A1F7Z1W4"/>
<keyword evidence="1 7" id="KW-0806">Transcription termination</keyword>
<dbReference type="Gene3D" id="3.40.50.300">
    <property type="entry name" value="P-loop containing nucleotide triphosphate hydrolases"/>
    <property type="match status" value="2"/>
</dbReference>
<dbReference type="InterPro" id="IPR012340">
    <property type="entry name" value="NA-bd_OB-fold"/>
</dbReference>
<dbReference type="Pfam" id="PF00006">
    <property type="entry name" value="ATP-synt_ab"/>
    <property type="match status" value="1"/>
</dbReference>
<comment type="caution">
    <text evidence="7">Lacks conserved residue(s) required for the propagation of feature annotation.</text>
</comment>
<evidence type="ECO:0000256" key="3">
    <source>
        <dbReference type="ARBA" id="ARBA00022806"/>
    </source>
</evidence>
<accession>A0A1F7Z1W4</accession>
<feature type="domain" description="Rho RNA-BD" evidence="10">
    <location>
        <begin position="85"/>
        <end position="157"/>
    </location>
</feature>
<dbReference type="GO" id="GO:0003723">
    <property type="term" value="F:RNA binding"/>
    <property type="evidence" value="ECO:0007669"/>
    <property type="project" value="UniProtKB-UniRule"/>
</dbReference>
<dbReference type="InterPro" id="IPR004665">
    <property type="entry name" value="Term_rho"/>
</dbReference>
<dbReference type="GO" id="GO:0005524">
    <property type="term" value="F:ATP binding"/>
    <property type="evidence" value="ECO:0007669"/>
    <property type="project" value="UniProtKB-UniRule"/>
</dbReference>
<dbReference type="EMBL" id="MGGR01000017">
    <property type="protein sequence ID" value="OGM33460.1"/>
    <property type="molecule type" value="Genomic_DNA"/>
</dbReference>
<gene>
    <name evidence="7" type="primary">rho</name>
    <name evidence="11" type="ORF">A3D01_01910</name>
</gene>
<feature type="region of interest" description="Disordered" evidence="9">
    <location>
        <begin position="232"/>
        <end position="263"/>
    </location>
</feature>
<proteinExistence type="inferred from homology"/>
<dbReference type="HAMAP" id="MF_01884">
    <property type="entry name" value="Rho"/>
    <property type="match status" value="1"/>
</dbReference>
<evidence type="ECO:0000313" key="12">
    <source>
        <dbReference type="Proteomes" id="UP000177169"/>
    </source>
</evidence>
<dbReference type="GO" id="GO:0016787">
    <property type="term" value="F:hydrolase activity"/>
    <property type="evidence" value="ECO:0007669"/>
    <property type="project" value="UniProtKB-KW"/>
</dbReference>
<keyword evidence="5 7" id="KW-0805">Transcription regulation</keyword>
<protein>
    <recommendedName>
        <fullName evidence="7">Transcription termination factor Rho</fullName>
        <ecNumber evidence="7">3.6.4.-</ecNumber>
    </recommendedName>
    <alternativeName>
        <fullName evidence="7">ATP-dependent helicase Rho</fullName>
    </alternativeName>
</protein>
<keyword evidence="7" id="KW-0547">Nucleotide-binding</keyword>
<dbReference type="Pfam" id="PF07497">
    <property type="entry name" value="Rho_RNA_bind"/>
    <property type="match status" value="1"/>
</dbReference>
<dbReference type="CDD" id="cd04459">
    <property type="entry name" value="Rho_CSD"/>
    <property type="match status" value="1"/>
</dbReference>
<feature type="binding site" evidence="7">
    <location>
        <begin position="200"/>
        <end position="205"/>
    </location>
    <ligand>
        <name>ATP</name>
        <dbReference type="ChEBI" id="CHEBI:30616"/>
    </ligand>
</feature>
<dbReference type="SMART" id="SM00357">
    <property type="entry name" value="CSP"/>
    <property type="match status" value="1"/>
</dbReference>
<reference evidence="11 12" key="1">
    <citation type="journal article" date="2016" name="Nat. Commun.">
        <title>Thousands of microbial genomes shed light on interconnected biogeochemical processes in an aquifer system.</title>
        <authorList>
            <person name="Anantharaman K."/>
            <person name="Brown C.T."/>
            <person name="Hug L.A."/>
            <person name="Sharon I."/>
            <person name="Castelle C.J."/>
            <person name="Probst A.J."/>
            <person name="Thomas B.C."/>
            <person name="Singh A."/>
            <person name="Wilkins M.J."/>
            <person name="Karaoz U."/>
            <person name="Brodie E.L."/>
            <person name="Williams K.H."/>
            <person name="Hubbard S.S."/>
            <person name="Banfield J.F."/>
        </authorList>
    </citation>
    <scope>NUCLEOTIDE SEQUENCE [LARGE SCALE GENOMIC DNA]</scope>
</reference>
<evidence type="ECO:0000256" key="2">
    <source>
        <dbReference type="ARBA" id="ARBA00022801"/>
    </source>
</evidence>